<evidence type="ECO:0000256" key="1">
    <source>
        <dbReference type="SAM" id="MobiDB-lite"/>
    </source>
</evidence>
<dbReference type="EMBL" id="GBEZ01014809">
    <property type="protein sequence ID" value="JAC71298.1"/>
    <property type="molecule type" value="Transcribed_RNA"/>
</dbReference>
<accession>A0A061RH59</accession>
<feature type="region of interest" description="Disordered" evidence="1">
    <location>
        <begin position="1"/>
        <end position="20"/>
    </location>
</feature>
<proteinExistence type="predicted"/>
<name>A0A061RH59_9CHLO</name>
<organism evidence="2">
    <name type="scientific">Tetraselmis sp. GSL018</name>
    <dbReference type="NCBI Taxonomy" id="582737"/>
    <lineage>
        <taxon>Eukaryota</taxon>
        <taxon>Viridiplantae</taxon>
        <taxon>Chlorophyta</taxon>
        <taxon>core chlorophytes</taxon>
        <taxon>Chlorodendrophyceae</taxon>
        <taxon>Chlorodendrales</taxon>
        <taxon>Chlorodendraceae</taxon>
        <taxon>Tetraselmis</taxon>
    </lineage>
</organism>
<gene>
    <name evidence="2" type="ORF">TSPGSL018_2237</name>
</gene>
<sequence length="52" mass="5815">MSNLEKEGESTWGPSLPSTSTLPNVLTYLLALQLLHSMPPQRYAYVALRKNP</sequence>
<evidence type="ECO:0000313" key="2">
    <source>
        <dbReference type="EMBL" id="JAC71298.1"/>
    </source>
</evidence>
<protein>
    <submittedName>
        <fullName evidence="2">Uncharacterized protein</fullName>
    </submittedName>
</protein>
<dbReference type="AlphaFoldDB" id="A0A061RH59"/>
<reference evidence="2" key="1">
    <citation type="submission" date="2014-05" db="EMBL/GenBank/DDBJ databases">
        <title>The transcriptome of the halophilic microalga Tetraselmis sp. GSL018 isolated from the Great Salt Lake, Utah.</title>
        <authorList>
            <person name="Jinkerson R.E."/>
            <person name="D'Adamo S."/>
            <person name="Posewitz M.C."/>
        </authorList>
    </citation>
    <scope>NUCLEOTIDE SEQUENCE</scope>
    <source>
        <strain evidence="2">GSL018</strain>
    </source>
</reference>